<keyword evidence="4" id="KW-0812">Transmembrane</keyword>
<dbReference type="Pfam" id="PF04577">
    <property type="entry name" value="Glyco_transf_61"/>
    <property type="match status" value="1"/>
</dbReference>
<dbReference type="Proteomes" id="UP001556367">
    <property type="component" value="Unassembled WGS sequence"/>
</dbReference>
<evidence type="ECO:0000256" key="5">
    <source>
        <dbReference type="ARBA" id="ARBA00022989"/>
    </source>
</evidence>
<evidence type="ECO:0000256" key="4">
    <source>
        <dbReference type="ARBA" id="ARBA00022692"/>
    </source>
</evidence>
<accession>A0ABR3JVW1</accession>
<dbReference type="EMBL" id="JASNQZ010000003">
    <property type="protein sequence ID" value="KAL0959222.1"/>
    <property type="molecule type" value="Genomic_DNA"/>
</dbReference>
<keyword evidence="6" id="KW-0472">Membrane</keyword>
<dbReference type="InterPro" id="IPR049625">
    <property type="entry name" value="Glyco_transf_61_cat"/>
</dbReference>
<evidence type="ECO:0000256" key="3">
    <source>
        <dbReference type="ARBA" id="ARBA00022679"/>
    </source>
</evidence>
<keyword evidence="3" id="KW-0808">Transferase</keyword>
<organism evidence="9 10">
    <name type="scientific">Hohenbuehelia grisea</name>
    <dbReference type="NCBI Taxonomy" id="104357"/>
    <lineage>
        <taxon>Eukaryota</taxon>
        <taxon>Fungi</taxon>
        <taxon>Dikarya</taxon>
        <taxon>Basidiomycota</taxon>
        <taxon>Agaricomycotina</taxon>
        <taxon>Agaricomycetes</taxon>
        <taxon>Agaricomycetidae</taxon>
        <taxon>Agaricales</taxon>
        <taxon>Pleurotineae</taxon>
        <taxon>Pleurotaceae</taxon>
        <taxon>Hohenbuehelia</taxon>
    </lineage>
</organism>
<sequence length="397" mass="44404">MSRTTRICVFLVLLSFYLGFVYHSSPYVSVAHFSSLLRQFPVGSSTQLTAAELTRHWSSAETQVLRGLPGFVMFENLYLHEGILYAITSYPEAIPASAQILSDEPVPPRNPPASEKRWRVITPSEADFAFGTQGAGVLAGTSMLFNDGPGKAGFLGHYFHFVAEVFAGGWRVLASSPSNLAANSSIDMAFPTRIMLPRGADWRDTRANLNAWFLSTVLPNTAVEDIHQWEDRAQSGSLHVLSEVVIVDRWAAHRVDGSEAQIWNKMTADIMASLAPIDWWAPLRTSLMQRLGIEEAPPARIVITYIDRQNTTRRLVDEDHASLIDALSQFARENDVEVNMVQMEFLSKREQFAISTRTNILMGVHGNGLTHQMWMRPGGKVLEFFDVGGFFRVFHRS</sequence>
<dbReference type="PANTHER" id="PTHR20961">
    <property type="entry name" value="GLYCOSYLTRANSFERASE"/>
    <property type="match status" value="1"/>
</dbReference>
<keyword evidence="10" id="KW-1185">Reference proteome</keyword>
<evidence type="ECO:0000256" key="1">
    <source>
        <dbReference type="ARBA" id="ARBA00004167"/>
    </source>
</evidence>
<name>A0ABR3JVW1_9AGAR</name>
<dbReference type="PANTHER" id="PTHR20961:SF38">
    <property type="entry name" value="PROTEIN O-LINKED-MANNOSE BETA-1,4-N-ACETYLGLUCOSAMINYLTRANSFERASE 2"/>
    <property type="match status" value="1"/>
</dbReference>
<evidence type="ECO:0000259" key="8">
    <source>
        <dbReference type="Pfam" id="PF04577"/>
    </source>
</evidence>
<keyword evidence="5" id="KW-1133">Transmembrane helix</keyword>
<reference evidence="10" key="1">
    <citation type="submission" date="2024-06" db="EMBL/GenBank/DDBJ databases">
        <title>Multi-omics analyses provide insights into the biosynthesis of the anticancer antibiotic pleurotin in Hohenbuehelia grisea.</title>
        <authorList>
            <person name="Weaver J.A."/>
            <person name="Alberti F."/>
        </authorList>
    </citation>
    <scope>NUCLEOTIDE SEQUENCE [LARGE SCALE GENOMIC DNA]</scope>
    <source>
        <strain evidence="10">T-177</strain>
    </source>
</reference>
<comment type="subcellular location">
    <subcellularLocation>
        <location evidence="1">Membrane</location>
        <topology evidence="1">Single-pass membrane protein</topology>
    </subcellularLocation>
</comment>
<evidence type="ECO:0000256" key="6">
    <source>
        <dbReference type="ARBA" id="ARBA00023136"/>
    </source>
</evidence>
<protein>
    <recommendedName>
        <fullName evidence="8">Glycosyltransferase 61 catalytic domain-containing protein</fullName>
    </recommendedName>
</protein>
<evidence type="ECO:0000256" key="2">
    <source>
        <dbReference type="ARBA" id="ARBA00022676"/>
    </source>
</evidence>
<keyword evidence="7" id="KW-0325">Glycoprotein</keyword>
<evidence type="ECO:0000256" key="7">
    <source>
        <dbReference type="ARBA" id="ARBA00023180"/>
    </source>
</evidence>
<evidence type="ECO:0000313" key="9">
    <source>
        <dbReference type="EMBL" id="KAL0959222.1"/>
    </source>
</evidence>
<feature type="domain" description="Glycosyltransferase 61 catalytic" evidence="8">
    <location>
        <begin position="276"/>
        <end position="381"/>
    </location>
</feature>
<keyword evidence="2" id="KW-0328">Glycosyltransferase</keyword>
<comment type="caution">
    <text evidence="9">The sequence shown here is derived from an EMBL/GenBank/DDBJ whole genome shotgun (WGS) entry which is preliminary data.</text>
</comment>
<dbReference type="InterPro" id="IPR007657">
    <property type="entry name" value="Glycosyltransferase_61"/>
</dbReference>
<gene>
    <name evidence="9" type="ORF">HGRIS_014500</name>
</gene>
<proteinExistence type="predicted"/>
<evidence type="ECO:0000313" key="10">
    <source>
        <dbReference type="Proteomes" id="UP001556367"/>
    </source>
</evidence>